<dbReference type="RefSeq" id="WP_380589964.1">
    <property type="nucleotide sequence ID" value="NZ_JBHSQJ010000153.1"/>
</dbReference>
<dbReference type="EMBL" id="JBHSQJ010000153">
    <property type="protein sequence ID" value="MFC5911280.1"/>
    <property type="molecule type" value="Genomic_DNA"/>
</dbReference>
<name>A0ABW1G940_9ACTN</name>
<evidence type="ECO:0000256" key="1">
    <source>
        <dbReference type="SAM" id="MobiDB-lite"/>
    </source>
</evidence>
<sequence>MSQDTETGVAVAVTDVTGTEAVDDTGPHDPDRSHNHVGTPTTWNDAGLIRTTGFGRTS</sequence>
<feature type="compositionally biased region" description="Basic and acidic residues" evidence="1">
    <location>
        <begin position="25"/>
        <end position="34"/>
    </location>
</feature>
<proteinExistence type="predicted"/>
<evidence type="ECO:0000313" key="3">
    <source>
        <dbReference type="Proteomes" id="UP001596174"/>
    </source>
</evidence>
<keyword evidence="3" id="KW-1185">Reference proteome</keyword>
<feature type="region of interest" description="Disordered" evidence="1">
    <location>
        <begin position="1"/>
        <end position="58"/>
    </location>
</feature>
<feature type="compositionally biased region" description="Low complexity" evidence="1">
    <location>
        <begin position="1"/>
        <end position="20"/>
    </location>
</feature>
<evidence type="ECO:0000313" key="2">
    <source>
        <dbReference type="EMBL" id="MFC5911280.1"/>
    </source>
</evidence>
<organism evidence="2 3">
    <name type="scientific">Streptacidiphilus monticola</name>
    <dbReference type="NCBI Taxonomy" id="2161674"/>
    <lineage>
        <taxon>Bacteria</taxon>
        <taxon>Bacillati</taxon>
        <taxon>Actinomycetota</taxon>
        <taxon>Actinomycetes</taxon>
        <taxon>Kitasatosporales</taxon>
        <taxon>Streptomycetaceae</taxon>
        <taxon>Streptacidiphilus</taxon>
    </lineage>
</organism>
<gene>
    <name evidence="2" type="ORF">ACFP3V_29250</name>
</gene>
<reference evidence="3" key="1">
    <citation type="journal article" date="2019" name="Int. J. Syst. Evol. Microbiol.">
        <title>The Global Catalogue of Microorganisms (GCM) 10K type strain sequencing project: providing services to taxonomists for standard genome sequencing and annotation.</title>
        <authorList>
            <consortium name="The Broad Institute Genomics Platform"/>
            <consortium name="The Broad Institute Genome Sequencing Center for Infectious Disease"/>
            <person name="Wu L."/>
            <person name="Ma J."/>
        </authorList>
    </citation>
    <scope>NUCLEOTIDE SEQUENCE [LARGE SCALE GENOMIC DNA]</scope>
    <source>
        <strain evidence="3">JCM 4816</strain>
    </source>
</reference>
<protein>
    <submittedName>
        <fullName evidence="2">Uncharacterized protein</fullName>
    </submittedName>
</protein>
<dbReference type="Proteomes" id="UP001596174">
    <property type="component" value="Unassembled WGS sequence"/>
</dbReference>
<comment type="caution">
    <text evidence="2">The sequence shown here is derived from an EMBL/GenBank/DDBJ whole genome shotgun (WGS) entry which is preliminary data.</text>
</comment>
<accession>A0ABW1G940</accession>